<dbReference type="OrthoDB" id="677818at2"/>
<proteinExistence type="predicted"/>
<comment type="caution">
    <text evidence="1">The sequence shown here is derived from an EMBL/GenBank/DDBJ whole genome shotgun (WGS) entry which is preliminary data.</text>
</comment>
<dbReference type="RefSeq" id="WP_157482219.1">
    <property type="nucleotide sequence ID" value="NZ_WOWP01000016.1"/>
</dbReference>
<protein>
    <recommendedName>
        <fullName evidence="3">Response regulator receiver protein</fullName>
    </recommendedName>
</protein>
<evidence type="ECO:0000313" key="2">
    <source>
        <dbReference type="Proteomes" id="UP000433945"/>
    </source>
</evidence>
<dbReference type="Proteomes" id="UP000433945">
    <property type="component" value="Unassembled WGS sequence"/>
</dbReference>
<sequence length="113" mass="12678">METINILYIGKHPEIMETVVRLINKNELWTGLGTTDENEAVALFKNNSICLVLLGCGIDEQTEISLRLFFTQHNPKTKIIQHYGGGSGLLYNEIQAALNNDPEIINFLSQFNA</sequence>
<accession>A0A6N8H9I6</accession>
<organism evidence="1 2">
    <name type="scientific">Flavobacterium rakeshii</name>
    <dbReference type="NCBI Taxonomy" id="1038845"/>
    <lineage>
        <taxon>Bacteria</taxon>
        <taxon>Pseudomonadati</taxon>
        <taxon>Bacteroidota</taxon>
        <taxon>Flavobacteriia</taxon>
        <taxon>Flavobacteriales</taxon>
        <taxon>Flavobacteriaceae</taxon>
        <taxon>Flavobacterium</taxon>
    </lineage>
</organism>
<reference evidence="1 2" key="1">
    <citation type="submission" date="2019-12" db="EMBL/GenBank/DDBJ databases">
        <authorList>
            <person name="Sun J.-Q."/>
        </authorList>
    </citation>
    <scope>NUCLEOTIDE SEQUENCE [LARGE SCALE GENOMIC DNA]</scope>
    <source>
        <strain evidence="1 2">JCM 17928</strain>
    </source>
</reference>
<name>A0A6N8H9I6_9FLAO</name>
<gene>
    <name evidence="1" type="ORF">GN157_06160</name>
</gene>
<dbReference type="AlphaFoldDB" id="A0A6N8H9I6"/>
<dbReference type="EMBL" id="WOWP01000016">
    <property type="protein sequence ID" value="MUV03289.1"/>
    <property type="molecule type" value="Genomic_DNA"/>
</dbReference>
<evidence type="ECO:0000313" key="1">
    <source>
        <dbReference type="EMBL" id="MUV03289.1"/>
    </source>
</evidence>
<keyword evidence="2" id="KW-1185">Reference proteome</keyword>
<evidence type="ECO:0008006" key="3">
    <source>
        <dbReference type="Google" id="ProtNLM"/>
    </source>
</evidence>